<name>A0A3A9ANW7_9FIRM</name>
<dbReference type="GO" id="GO:0003677">
    <property type="term" value="F:DNA binding"/>
    <property type="evidence" value="ECO:0007669"/>
    <property type="project" value="UniProtKB-KW"/>
</dbReference>
<keyword evidence="2" id="KW-0805">Transcription regulation</keyword>
<dbReference type="Pfam" id="PF01325">
    <property type="entry name" value="Fe_dep_repress"/>
    <property type="match status" value="1"/>
</dbReference>
<dbReference type="PANTHER" id="PTHR33238">
    <property type="entry name" value="IRON (METAL) DEPENDENT REPRESSOR, DTXR FAMILY"/>
    <property type="match status" value="1"/>
</dbReference>
<evidence type="ECO:0000256" key="3">
    <source>
        <dbReference type="ARBA" id="ARBA00023125"/>
    </source>
</evidence>
<protein>
    <submittedName>
        <fullName evidence="7">Metal-dependent transcriptional regulator</fullName>
    </submittedName>
</protein>
<evidence type="ECO:0000256" key="4">
    <source>
        <dbReference type="ARBA" id="ARBA00023163"/>
    </source>
</evidence>
<dbReference type="AlphaFoldDB" id="A0A3A9ANW7"/>
<dbReference type="EMBL" id="RAYQ01000033">
    <property type="protein sequence ID" value="RKI88025.1"/>
    <property type="molecule type" value="Genomic_DNA"/>
</dbReference>
<dbReference type="SUPFAM" id="SSF46785">
    <property type="entry name" value="Winged helix' DNA-binding domain"/>
    <property type="match status" value="1"/>
</dbReference>
<dbReference type="Proteomes" id="UP000280696">
    <property type="component" value="Unassembled WGS sequence"/>
</dbReference>
<evidence type="ECO:0000259" key="6">
    <source>
        <dbReference type="Pfam" id="PF02742"/>
    </source>
</evidence>
<dbReference type="InterPro" id="IPR022689">
    <property type="entry name" value="Iron_dep_repressor"/>
</dbReference>
<dbReference type="InterPro" id="IPR022687">
    <property type="entry name" value="HTH_DTXR"/>
</dbReference>
<dbReference type="Gene3D" id="1.10.10.10">
    <property type="entry name" value="Winged helix-like DNA-binding domain superfamily/Winged helix DNA-binding domain"/>
    <property type="match status" value="1"/>
</dbReference>
<dbReference type="SMART" id="SM00529">
    <property type="entry name" value="HTH_DTXR"/>
    <property type="match status" value="1"/>
</dbReference>
<dbReference type="OrthoDB" id="9794394at2"/>
<reference evidence="7 8" key="1">
    <citation type="submission" date="2018-09" db="EMBL/GenBank/DDBJ databases">
        <title>Murine metabolic-syndrome-specific gut microbial biobank.</title>
        <authorList>
            <person name="Liu C."/>
        </authorList>
    </citation>
    <scope>NUCLEOTIDE SEQUENCE [LARGE SCALE GENOMIC DNA]</scope>
    <source>
        <strain evidence="7 8">0.1xD8-82</strain>
    </source>
</reference>
<dbReference type="GO" id="GO:0046914">
    <property type="term" value="F:transition metal ion binding"/>
    <property type="evidence" value="ECO:0007669"/>
    <property type="project" value="InterPro"/>
</dbReference>
<dbReference type="GO" id="GO:0046983">
    <property type="term" value="F:protein dimerization activity"/>
    <property type="evidence" value="ECO:0007669"/>
    <property type="project" value="InterPro"/>
</dbReference>
<dbReference type="Gene3D" id="1.10.60.10">
    <property type="entry name" value="Iron dependent repressor, metal binding and dimerisation domain"/>
    <property type="match status" value="1"/>
</dbReference>
<gene>
    <name evidence="7" type="ORF">D7V94_19970</name>
</gene>
<dbReference type="Pfam" id="PF02742">
    <property type="entry name" value="Fe_dep_repr_C"/>
    <property type="match status" value="1"/>
</dbReference>
<evidence type="ECO:0000313" key="7">
    <source>
        <dbReference type="EMBL" id="RKI88025.1"/>
    </source>
</evidence>
<comment type="similarity">
    <text evidence="1">Belongs to the DtxR/MntR family.</text>
</comment>
<accession>A0A3A9ANW7</accession>
<dbReference type="InterPro" id="IPR036388">
    <property type="entry name" value="WH-like_DNA-bd_sf"/>
</dbReference>
<feature type="domain" description="HTH dtxR-type" evidence="5">
    <location>
        <begin position="6"/>
        <end position="52"/>
    </location>
</feature>
<comment type="caution">
    <text evidence="7">The sequence shown here is derived from an EMBL/GenBank/DDBJ whole genome shotgun (WGS) entry which is preliminary data.</text>
</comment>
<keyword evidence="3" id="KW-0238">DNA-binding</keyword>
<proteinExistence type="inferred from homology"/>
<feature type="domain" description="Iron dependent repressor metal binding and dimerisation" evidence="6">
    <location>
        <begin position="63"/>
        <end position="116"/>
    </location>
</feature>
<evidence type="ECO:0000313" key="8">
    <source>
        <dbReference type="Proteomes" id="UP000280696"/>
    </source>
</evidence>
<keyword evidence="4" id="KW-0804">Transcription</keyword>
<dbReference type="GO" id="GO:0003700">
    <property type="term" value="F:DNA-binding transcription factor activity"/>
    <property type="evidence" value="ECO:0007669"/>
    <property type="project" value="InterPro"/>
</dbReference>
<evidence type="ECO:0000256" key="2">
    <source>
        <dbReference type="ARBA" id="ARBA00023015"/>
    </source>
</evidence>
<keyword evidence="8" id="KW-1185">Reference proteome</keyword>
<organism evidence="7 8">
    <name type="scientific">Parablautia intestinalis</name>
    <dbReference type="NCBI Taxonomy" id="2320100"/>
    <lineage>
        <taxon>Bacteria</taxon>
        <taxon>Bacillati</taxon>
        <taxon>Bacillota</taxon>
        <taxon>Clostridia</taxon>
        <taxon>Lachnospirales</taxon>
        <taxon>Lachnospiraceae</taxon>
        <taxon>Parablautia</taxon>
    </lineage>
</organism>
<evidence type="ECO:0000256" key="1">
    <source>
        <dbReference type="ARBA" id="ARBA00007871"/>
    </source>
</evidence>
<dbReference type="PANTHER" id="PTHR33238:SF7">
    <property type="entry name" value="IRON-DEPENDENT TRANSCRIPTIONAL REGULATOR"/>
    <property type="match status" value="1"/>
</dbReference>
<sequence length="124" mass="13803">MKQKKSVEDYLKIIYTLSKRKAVHGSDIVGELGVSRPTVSVALKALTEEGYVFADDGHEIHLTEKGKRIAEDTYERHSTFCRILTGLGVDEKTAAADACEMEHAVSSESYEALKTLARETLREE</sequence>
<evidence type="ECO:0000259" key="5">
    <source>
        <dbReference type="Pfam" id="PF01325"/>
    </source>
</evidence>
<dbReference type="InterPro" id="IPR036390">
    <property type="entry name" value="WH_DNA-bd_sf"/>
</dbReference>
<dbReference type="RefSeq" id="WP_120472063.1">
    <property type="nucleotide sequence ID" value="NZ_RAYQ01000033.1"/>
</dbReference>
<dbReference type="InterPro" id="IPR001367">
    <property type="entry name" value="Fe_dep_repressor"/>
</dbReference>
<dbReference type="InterPro" id="IPR050536">
    <property type="entry name" value="DtxR_MntR_Metal-Reg"/>
</dbReference>
<dbReference type="InterPro" id="IPR036421">
    <property type="entry name" value="Fe_dep_repressor_sf"/>
</dbReference>